<protein>
    <submittedName>
        <fullName evidence="1">Uncharacterized protein</fullName>
    </submittedName>
</protein>
<proteinExistence type="predicted"/>
<organism evidence="1">
    <name type="scientific">Rhizophora mucronata</name>
    <name type="common">Asiatic mangrove</name>
    <dbReference type="NCBI Taxonomy" id="61149"/>
    <lineage>
        <taxon>Eukaryota</taxon>
        <taxon>Viridiplantae</taxon>
        <taxon>Streptophyta</taxon>
        <taxon>Embryophyta</taxon>
        <taxon>Tracheophyta</taxon>
        <taxon>Spermatophyta</taxon>
        <taxon>Magnoliopsida</taxon>
        <taxon>eudicotyledons</taxon>
        <taxon>Gunneridae</taxon>
        <taxon>Pentapetalae</taxon>
        <taxon>rosids</taxon>
        <taxon>fabids</taxon>
        <taxon>Malpighiales</taxon>
        <taxon>Rhizophoraceae</taxon>
        <taxon>Rhizophora</taxon>
    </lineage>
</organism>
<evidence type="ECO:0000313" key="1">
    <source>
        <dbReference type="EMBL" id="MBX57809.1"/>
    </source>
</evidence>
<name>A0A2P2PT65_RHIMU</name>
<sequence length="43" mass="5095">MFLIQWEEWSTTGEQMQLYSSQRDGLKMASSKIHLHSSLPHFK</sequence>
<reference evidence="1" key="1">
    <citation type="submission" date="2018-02" db="EMBL/GenBank/DDBJ databases">
        <title>Rhizophora mucronata_Transcriptome.</title>
        <authorList>
            <person name="Meera S.P."/>
            <person name="Sreeshan A."/>
            <person name="Augustine A."/>
        </authorList>
    </citation>
    <scope>NUCLEOTIDE SEQUENCE</scope>
    <source>
        <tissue evidence="1">Leaf</tissue>
    </source>
</reference>
<dbReference type="EMBL" id="GGEC01077325">
    <property type="protein sequence ID" value="MBX57809.1"/>
    <property type="molecule type" value="Transcribed_RNA"/>
</dbReference>
<accession>A0A2P2PT65</accession>
<dbReference type="AlphaFoldDB" id="A0A2P2PT65"/>